<evidence type="ECO:0000313" key="2">
    <source>
        <dbReference type="Proteomes" id="UP000008694"/>
    </source>
</evidence>
<evidence type="ECO:0000313" key="1">
    <source>
        <dbReference type="EMBL" id="EFH51830.1"/>
    </source>
</evidence>
<gene>
    <name evidence="1" type="ORF">ARALYDRAFT_664951</name>
</gene>
<dbReference type="Gramene" id="Al_scaffold_0005_986">
    <property type="protein sequence ID" value="Al_scaffold_0005_986"/>
    <property type="gene ID" value="Al_scaffold_0005_986"/>
</dbReference>
<name>D7LPA3_ARALL</name>
<sequence length="73" mass="8294">MGDLQESLTMGGVLQSYEESEGSNVIEPSFQPGRVGRPRCPRCKRVGHRFNRCKRDVIFGYLIPLSCRGMYNI</sequence>
<organism evidence="2">
    <name type="scientific">Arabidopsis lyrata subsp. lyrata</name>
    <name type="common">Lyre-leaved rock-cress</name>
    <dbReference type="NCBI Taxonomy" id="81972"/>
    <lineage>
        <taxon>Eukaryota</taxon>
        <taxon>Viridiplantae</taxon>
        <taxon>Streptophyta</taxon>
        <taxon>Embryophyta</taxon>
        <taxon>Tracheophyta</taxon>
        <taxon>Spermatophyta</taxon>
        <taxon>Magnoliopsida</taxon>
        <taxon>eudicotyledons</taxon>
        <taxon>Gunneridae</taxon>
        <taxon>Pentapetalae</taxon>
        <taxon>rosids</taxon>
        <taxon>malvids</taxon>
        <taxon>Brassicales</taxon>
        <taxon>Brassicaceae</taxon>
        <taxon>Camelineae</taxon>
        <taxon>Arabidopsis</taxon>
    </lineage>
</organism>
<proteinExistence type="predicted"/>
<dbReference type="HOGENOM" id="CLU_2708199_0_0_1"/>
<keyword evidence="2" id="KW-1185">Reference proteome</keyword>
<dbReference type="EMBL" id="GL348717">
    <property type="protein sequence ID" value="EFH51830.1"/>
    <property type="molecule type" value="Genomic_DNA"/>
</dbReference>
<accession>D7LPA3</accession>
<reference evidence="2" key="1">
    <citation type="journal article" date="2011" name="Nat. Genet.">
        <title>The Arabidopsis lyrata genome sequence and the basis of rapid genome size change.</title>
        <authorList>
            <person name="Hu T.T."/>
            <person name="Pattyn P."/>
            <person name="Bakker E.G."/>
            <person name="Cao J."/>
            <person name="Cheng J.-F."/>
            <person name="Clark R.M."/>
            <person name="Fahlgren N."/>
            <person name="Fawcett J.A."/>
            <person name="Grimwood J."/>
            <person name="Gundlach H."/>
            <person name="Haberer G."/>
            <person name="Hollister J.D."/>
            <person name="Ossowski S."/>
            <person name="Ottilar R.P."/>
            <person name="Salamov A.A."/>
            <person name="Schneeberger K."/>
            <person name="Spannagl M."/>
            <person name="Wang X."/>
            <person name="Yang L."/>
            <person name="Nasrallah M.E."/>
            <person name="Bergelson J."/>
            <person name="Carrington J.C."/>
            <person name="Gaut B.S."/>
            <person name="Schmutz J."/>
            <person name="Mayer K.F.X."/>
            <person name="Van de Peer Y."/>
            <person name="Grigoriev I.V."/>
            <person name="Nordborg M."/>
            <person name="Weigel D."/>
            <person name="Guo Y.-L."/>
        </authorList>
    </citation>
    <scope>NUCLEOTIDE SEQUENCE [LARGE SCALE GENOMIC DNA]</scope>
    <source>
        <strain evidence="2">cv. MN47</strain>
    </source>
</reference>
<dbReference type="Proteomes" id="UP000008694">
    <property type="component" value="Unassembled WGS sequence"/>
</dbReference>
<dbReference type="AlphaFoldDB" id="D7LPA3"/>
<protein>
    <submittedName>
        <fullName evidence="1">Predicted protein</fullName>
    </submittedName>
</protein>